<organism evidence="3 4">
    <name type="scientific">Malus baccata</name>
    <name type="common">Siberian crab apple</name>
    <name type="synonym">Pyrus baccata</name>
    <dbReference type="NCBI Taxonomy" id="106549"/>
    <lineage>
        <taxon>Eukaryota</taxon>
        <taxon>Viridiplantae</taxon>
        <taxon>Streptophyta</taxon>
        <taxon>Embryophyta</taxon>
        <taxon>Tracheophyta</taxon>
        <taxon>Spermatophyta</taxon>
        <taxon>Magnoliopsida</taxon>
        <taxon>eudicotyledons</taxon>
        <taxon>Gunneridae</taxon>
        <taxon>Pentapetalae</taxon>
        <taxon>rosids</taxon>
        <taxon>fabids</taxon>
        <taxon>Rosales</taxon>
        <taxon>Rosaceae</taxon>
        <taxon>Amygdaloideae</taxon>
        <taxon>Maleae</taxon>
        <taxon>Malus</taxon>
    </lineage>
</organism>
<accession>A0A540N9L6</accession>
<gene>
    <name evidence="3" type="ORF">C1H46_006675</name>
</gene>
<feature type="region of interest" description="Disordered" evidence="2">
    <location>
        <begin position="1"/>
        <end position="21"/>
    </location>
</feature>
<dbReference type="PRINTS" id="PR01911">
    <property type="entry name" value="PFDSPHPHTASE"/>
</dbReference>
<dbReference type="InterPro" id="IPR029021">
    <property type="entry name" value="Prot-tyrosine_phosphatase-like"/>
</dbReference>
<dbReference type="AlphaFoldDB" id="A0A540N9L6"/>
<dbReference type="EMBL" id="VIEB01000081">
    <property type="protein sequence ID" value="TQE07742.1"/>
    <property type="molecule type" value="Genomic_DNA"/>
</dbReference>
<feature type="compositionally biased region" description="Basic and acidic residues" evidence="2">
    <location>
        <begin position="247"/>
        <end position="256"/>
    </location>
</feature>
<reference evidence="3 4" key="1">
    <citation type="journal article" date="2019" name="G3 (Bethesda)">
        <title>Sequencing of a Wild Apple (Malus baccata) Genome Unravels the Differences Between Cultivated and Wild Apple Species Regarding Disease Resistance and Cold Tolerance.</title>
        <authorList>
            <person name="Chen X."/>
        </authorList>
    </citation>
    <scope>NUCLEOTIDE SEQUENCE [LARGE SCALE GENOMIC DNA]</scope>
    <source>
        <strain evidence="4">cv. Shandingzi</strain>
        <tissue evidence="3">Leaves</tissue>
    </source>
</reference>
<dbReference type="Pfam" id="PF03162">
    <property type="entry name" value="Y_phosphatase2"/>
    <property type="match status" value="1"/>
</dbReference>
<dbReference type="InterPro" id="IPR020428">
    <property type="entry name" value="PFA-DSPs"/>
</dbReference>
<dbReference type="Gene3D" id="3.90.190.10">
    <property type="entry name" value="Protein tyrosine phosphatase superfamily"/>
    <property type="match status" value="1"/>
</dbReference>
<proteinExistence type="predicted"/>
<dbReference type="STRING" id="106549.A0A540N9L6"/>
<keyword evidence="1" id="KW-0378">Hydrolase</keyword>
<sequence>MKLELNNLHHPEDQETDSESEMCRTIEVVAGSGGVQLSPDKQTSGADDCADDLFIPPLNFSLVDNGIFRSGFPEPANFSFLHTLGLRSIICLCPEPYPEPNTEFLKSNGIKLFQFGIEGYKFLINMNYPTIYELIFKIELCIQEPFVNIPDDTIREALKVVLDSEFRSTPKISPDMKKVHVALGIPFEYHEWRWLLSHLRREKNGMPPKEEIKRIKADAMTRPITVMKPAINEGGKKKHSMSAQEMPSERKPKTACRDSPTTQEIHVQKKSKIASAAIEGSSTIPKFVIDLTSSKGEKERTARFVLVTPIAPKAASSIAERIAQCKSSSMPPVLKFVPKCSSGAKSDSHLERFATMKSDKVPLPAKVVPKLASSNAATNSSTDKKETENPFEAIFGFSSTGIS</sequence>
<evidence type="ECO:0000313" key="4">
    <source>
        <dbReference type="Proteomes" id="UP000315295"/>
    </source>
</evidence>
<feature type="compositionally biased region" description="Basic and acidic residues" evidence="2">
    <location>
        <begin position="1"/>
        <end position="13"/>
    </location>
</feature>
<evidence type="ECO:0008006" key="5">
    <source>
        <dbReference type="Google" id="ProtNLM"/>
    </source>
</evidence>
<dbReference type="PANTHER" id="PTHR31126:SF48">
    <property type="entry name" value="INOSITOL PHOSPHATASE SIW14"/>
    <property type="match status" value="1"/>
</dbReference>
<evidence type="ECO:0000256" key="1">
    <source>
        <dbReference type="ARBA" id="ARBA00022801"/>
    </source>
</evidence>
<evidence type="ECO:0000256" key="2">
    <source>
        <dbReference type="SAM" id="MobiDB-lite"/>
    </source>
</evidence>
<protein>
    <recommendedName>
        <fullName evidence="5">Tyrosine-protein phosphatase domain-containing protein</fullName>
    </recommendedName>
</protein>
<dbReference type="InterPro" id="IPR004861">
    <property type="entry name" value="Siw14-like"/>
</dbReference>
<dbReference type="PANTHER" id="PTHR31126">
    <property type="entry name" value="TYROSINE-PROTEIN PHOSPHATASE"/>
    <property type="match status" value="1"/>
</dbReference>
<dbReference type="GO" id="GO:0016791">
    <property type="term" value="F:phosphatase activity"/>
    <property type="evidence" value="ECO:0007669"/>
    <property type="project" value="InterPro"/>
</dbReference>
<name>A0A540N9L6_MALBA</name>
<dbReference type="GO" id="GO:0005737">
    <property type="term" value="C:cytoplasm"/>
    <property type="evidence" value="ECO:0007669"/>
    <property type="project" value="TreeGrafter"/>
</dbReference>
<feature type="region of interest" description="Disordered" evidence="2">
    <location>
        <begin position="233"/>
        <end position="262"/>
    </location>
</feature>
<dbReference type="Proteomes" id="UP000315295">
    <property type="component" value="Unassembled WGS sequence"/>
</dbReference>
<comment type="caution">
    <text evidence="3">The sequence shown here is derived from an EMBL/GenBank/DDBJ whole genome shotgun (WGS) entry which is preliminary data.</text>
</comment>
<keyword evidence="4" id="KW-1185">Reference proteome</keyword>
<evidence type="ECO:0000313" key="3">
    <source>
        <dbReference type="EMBL" id="TQE07742.1"/>
    </source>
</evidence>
<dbReference type="SUPFAM" id="SSF52799">
    <property type="entry name" value="(Phosphotyrosine protein) phosphatases II"/>
    <property type="match status" value="1"/>
</dbReference>